<evidence type="ECO:0000313" key="4">
    <source>
        <dbReference type="Proteomes" id="UP000593605"/>
    </source>
</evidence>
<dbReference type="STRING" id="1118202.SAMN05443429_10444"/>
<proteinExistence type="predicted"/>
<name>A0A1M6DPF3_9FLAO</name>
<evidence type="ECO:0000313" key="1">
    <source>
        <dbReference type="EMBL" id="QOR73316.1"/>
    </source>
</evidence>
<reference evidence="2 3" key="1">
    <citation type="submission" date="2016-11" db="EMBL/GenBank/DDBJ databases">
        <authorList>
            <person name="Jaros S."/>
            <person name="Januszkiewicz K."/>
            <person name="Wedrychowicz H."/>
        </authorList>
    </citation>
    <scope>NUCLEOTIDE SEQUENCE [LARGE SCALE GENOMIC DNA]</scope>
    <source>
        <strain evidence="2 3">DSM 25479</strain>
    </source>
</reference>
<dbReference type="Proteomes" id="UP000184335">
    <property type="component" value="Unassembled WGS sequence"/>
</dbReference>
<sequence>MTILVEIPDNKESFALEVLRSLKFVKKAEVAEQDEPELLKDIREAVHNLNLVKKGKMEAKPARELLDEL</sequence>
<gene>
    <name evidence="1" type="ORF">IMZ16_07195</name>
    <name evidence="2" type="ORF">SAMN05443429_10444</name>
</gene>
<evidence type="ECO:0000313" key="3">
    <source>
        <dbReference type="Proteomes" id="UP000184335"/>
    </source>
</evidence>
<protein>
    <submittedName>
        <fullName evidence="2">Uncharacterized protein</fullName>
    </submittedName>
</protein>
<keyword evidence="3" id="KW-1185">Reference proteome</keyword>
<evidence type="ECO:0000313" key="2">
    <source>
        <dbReference type="EMBL" id="SHI74898.1"/>
    </source>
</evidence>
<dbReference type="OrthoDB" id="886540at2"/>
<dbReference type="AlphaFoldDB" id="A0A1M6DPF3"/>
<dbReference type="EMBL" id="CP063145">
    <property type="protein sequence ID" value="QOR73316.1"/>
    <property type="molecule type" value="Genomic_DNA"/>
</dbReference>
<dbReference type="Proteomes" id="UP000593605">
    <property type="component" value="Chromosome"/>
</dbReference>
<dbReference type="EMBL" id="FQYI01000004">
    <property type="protein sequence ID" value="SHI74898.1"/>
    <property type="molecule type" value="Genomic_DNA"/>
</dbReference>
<dbReference type="RefSeq" id="WP_073179049.1">
    <property type="nucleotide sequence ID" value="NZ_CP063145.1"/>
</dbReference>
<dbReference type="KEGG" id="civ:IMZ16_07195"/>
<accession>A0A1M6DPF3</accession>
<reference evidence="1 4" key="2">
    <citation type="submission" date="2020-10" db="EMBL/GenBank/DDBJ databases">
        <title>Complete genome of Cruoricapor ignavus strain M1214 isolated from the blood culture of a febrile patient.</title>
        <authorList>
            <person name="Guglielmino C.J.D."/>
        </authorList>
    </citation>
    <scope>NUCLEOTIDE SEQUENCE [LARGE SCALE GENOMIC DNA]</scope>
    <source>
        <strain evidence="1 4">M1214</strain>
    </source>
</reference>
<organism evidence="2 3">
    <name type="scientific">Cruoricaptor ignavus</name>
    <dbReference type="NCBI Taxonomy" id="1118202"/>
    <lineage>
        <taxon>Bacteria</taxon>
        <taxon>Pseudomonadati</taxon>
        <taxon>Bacteroidota</taxon>
        <taxon>Flavobacteriia</taxon>
        <taxon>Flavobacteriales</taxon>
        <taxon>Weeksellaceae</taxon>
        <taxon>Cruoricaptor</taxon>
    </lineage>
</organism>